<accession>A0A327ZIU2</accession>
<protein>
    <submittedName>
        <fullName evidence="1">Uncharacterized protein</fullName>
    </submittedName>
</protein>
<dbReference type="RefSeq" id="WP_111648387.1">
    <property type="nucleotide sequence ID" value="NZ_JACHWI010000004.1"/>
</dbReference>
<dbReference type="EMBL" id="QLMJ01000003">
    <property type="protein sequence ID" value="RAK40349.1"/>
    <property type="molecule type" value="Genomic_DNA"/>
</dbReference>
<sequence>MIRAHVTDQAALAARSPSELAMYLRANDWVIRDRDGGGIHWVKSVGGDEFEALQPQDSSLRDYALRVRDLLSVLALTEDRSELDVLGDISTVSADVHSVRTFPADRAPGTIGLDDGVQAFESLRNLVAAAASAVSAEQPRAVHPARKTAEVLRFLREVRIGSPSEGSFVLSVHTPVPPRLSSQQATFFDDEVSDALEPAEPFERQVSLKLYDAVRAAHTAAGDALMTADGLDGFTQAVPAGVSANLCEALVGLGGEAGHAFEVALRLAPSRPMRARQLRPIRFRRDHLPVLESAAQELRERVPDEDVLVTGHVVRLHREGTGSGEISVSGTIDDDERLRRVWMNLPDTDYSMATRAHEEMQPVSVRGDLVRRGTRLYLTNPSRLQAAPDLER</sequence>
<name>A0A327ZIU2_9ACTN</name>
<dbReference type="OrthoDB" id="3281514at2"/>
<keyword evidence="2" id="KW-1185">Reference proteome</keyword>
<dbReference type="AlphaFoldDB" id="A0A327ZIU2"/>
<gene>
    <name evidence="1" type="ORF">B0I29_103382</name>
</gene>
<evidence type="ECO:0000313" key="2">
    <source>
        <dbReference type="Proteomes" id="UP000249341"/>
    </source>
</evidence>
<evidence type="ECO:0000313" key="1">
    <source>
        <dbReference type="EMBL" id="RAK40349.1"/>
    </source>
</evidence>
<proteinExistence type="predicted"/>
<organism evidence="1 2">
    <name type="scientific">Actinoplanes lutulentus</name>
    <dbReference type="NCBI Taxonomy" id="1287878"/>
    <lineage>
        <taxon>Bacteria</taxon>
        <taxon>Bacillati</taxon>
        <taxon>Actinomycetota</taxon>
        <taxon>Actinomycetes</taxon>
        <taxon>Micromonosporales</taxon>
        <taxon>Micromonosporaceae</taxon>
        <taxon>Actinoplanes</taxon>
    </lineage>
</organism>
<reference evidence="1 2" key="1">
    <citation type="submission" date="2018-06" db="EMBL/GenBank/DDBJ databases">
        <title>Genomic Encyclopedia of Type Strains, Phase III (KMG-III): the genomes of soil and plant-associated and newly described type strains.</title>
        <authorList>
            <person name="Whitman W."/>
        </authorList>
    </citation>
    <scope>NUCLEOTIDE SEQUENCE [LARGE SCALE GENOMIC DNA]</scope>
    <source>
        <strain evidence="1 2">CGMCC 4.7090</strain>
    </source>
</reference>
<dbReference type="Proteomes" id="UP000249341">
    <property type="component" value="Unassembled WGS sequence"/>
</dbReference>
<comment type="caution">
    <text evidence="1">The sequence shown here is derived from an EMBL/GenBank/DDBJ whole genome shotgun (WGS) entry which is preliminary data.</text>
</comment>